<accession>A0A4R1GEE8</accession>
<evidence type="ECO:0000313" key="3">
    <source>
        <dbReference type="EMBL" id="TCK04129.1"/>
    </source>
</evidence>
<dbReference type="EMBL" id="SMFU01000011">
    <property type="protein sequence ID" value="TCK04129.1"/>
    <property type="molecule type" value="Genomic_DNA"/>
</dbReference>
<sequence length="653" mass="73048">MKRTILTLAISTTLFAQAEAAEHRLAFSKAAELEIFVEHPDNQPWCSESLSLRFQGNGATNSKTVTDIMPKLGVLIGRECPQATDANWQSVNPTNESIAEGSANAADQWQLNIATGYGVTPKQQTTNQPADAIASTEPASPNASSEPAVPASPQNVPAVRDDSTQQQAVAEKIQPEQLSSGSEDVADVRAEKDETTPPTPENQAGHVAETEDEPAQKQKAIQAESQKPSFAINGWQPRSSIETIKETSFSLPIKDQNNCIFNTNYDLKVDAEFIRGTSSNLTCNPLGLIEGEGSFHISRTDGQNLGTIEAEFSYGLPFIGGKPKFEIQKITGRNLYAHIGSDESAKVHYLLEIPRANNGAWNLKRANLLALTENEALFRDVKLIDPLVRQGIDLMPKPTSIETRRVSFVALTSIAEALKGETVSSDHLLYSVRLSRKRNSPLWSFNLQQAKNHLFEREYREAQAAKREQERLEREERLAKERAHQQKIRKLQELARTEQNNLQHYEEIAKRPPQELRNSWVHETDYDFLDRSEYTRLVQGAEREWRQIVHIDGEDDGIWQIDFPYHAQLNSDQQLSNGWYQVTGMVSLDAKRADSDGLPLTRITASQTKPCNDRQCLENFDPVSVMQAQLNDLEWTPLKAQATIDKLNSGELD</sequence>
<proteinExistence type="predicted"/>
<protein>
    <submittedName>
        <fullName evidence="3">Uncharacterized protein</fullName>
    </submittedName>
</protein>
<gene>
    <name evidence="3" type="ORF">CLV83_3544</name>
</gene>
<dbReference type="OrthoDB" id="6515265at2"/>
<keyword evidence="4" id="KW-1185">Reference proteome</keyword>
<reference evidence="3 4" key="1">
    <citation type="submission" date="2019-03" db="EMBL/GenBank/DDBJ databases">
        <title>Genomic Encyclopedia of Archaeal and Bacterial Type Strains, Phase II (KMG-II): from individual species to whole genera.</title>
        <authorList>
            <person name="Goeker M."/>
        </authorList>
    </citation>
    <scope>NUCLEOTIDE SEQUENCE [LARGE SCALE GENOMIC DNA]</scope>
    <source>
        <strain evidence="3 4">DSM 27697</strain>
    </source>
</reference>
<name>A0A4R1GEE8_9GAMM</name>
<feature type="region of interest" description="Disordered" evidence="2">
    <location>
        <begin position="119"/>
        <end position="216"/>
    </location>
</feature>
<evidence type="ECO:0000313" key="4">
    <source>
        <dbReference type="Proteomes" id="UP000294546"/>
    </source>
</evidence>
<comment type="caution">
    <text evidence="3">The sequence shown here is derived from an EMBL/GenBank/DDBJ whole genome shotgun (WGS) entry which is preliminary data.</text>
</comment>
<dbReference type="Proteomes" id="UP000294546">
    <property type="component" value="Unassembled WGS sequence"/>
</dbReference>
<feature type="coiled-coil region" evidence="1">
    <location>
        <begin position="452"/>
        <end position="508"/>
    </location>
</feature>
<feature type="compositionally biased region" description="Basic and acidic residues" evidence="2">
    <location>
        <begin position="186"/>
        <end position="195"/>
    </location>
</feature>
<evidence type="ECO:0000256" key="2">
    <source>
        <dbReference type="SAM" id="MobiDB-lite"/>
    </source>
</evidence>
<dbReference type="AlphaFoldDB" id="A0A4R1GEE8"/>
<dbReference type="RefSeq" id="WP_132295518.1">
    <property type="nucleotide sequence ID" value="NZ_SMFU01000011.1"/>
</dbReference>
<evidence type="ECO:0000256" key="1">
    <source>
        <dbReference type="SAM" id="Coils"/>
    </source>
</evidence>
<organism evidence="3 4">
    <name type="scientific">Marinobacterium mangrovicola</name>
    <dbReference type="NCBI Taxonomy" id="1476959"/>
    <lineage>
        <taxon>Bacteria</taxon>
        <taxon>Pseudomonadati</taxon>
        <taxon>Pseudomonadota</taxon>
        <taxon>Gammaproteobacteria</taxon>
        <taxon>Oceanospirillales</taxon>
        <taxon>Oceanospirillaceae</taxon>
        <taxon>Marinobacterium</taxon>
    </lineage>
</organism>
<keyword evidence="1" id="KW-0175">Coiled coil</keyword>